<reference evidence="1 2" key="1">
    <citation type="journal article" date="2013" name="J. Bacteriol.">
        <title>Roles of HynAB and Ech, the only two hydrogenases found in the model sulfate reducer Desulfovibrio gigas.</title>
        <authorList>
            <person name="Morais-Silva F.O."/>
            <person name="Santos C.I."/>
            <person name="Rodrigues R."/>
            <person name="Pereira I.A."/>
            <person name="Rodrigues-Pousada C."/>
        </authorList>
    </citation>
    <scope>NUCLEOTIDE SEQUENCE [LARGE SCALE GENOMIC DNA]</scope>
    <source>
        <strain evidence="2">ATCC 19364 / DSM 1382 / NCIMB 9332 / VKM B-1759</strain>
    </source>
</reference>
<sequence>MPITHDGLSLATMHLETTRRQTASRITALLASAPPAVARACLDLILALRTSQDALQGSPTLDQPHKPVQTWEELLGLLSDMVRRMAAVKAGTMSRYRSKTRDVAALSRRFDVLRAAHEEALLMLELAYELINAGDEFLAPEELLKESALILLLELEADLYVCRLKQEGGAWTNVATDSLTLHSTPLFVRDLEETHPHHPVMRAVHADAGTWFVVSDDLRASEMGGESFDCIPYKEGFRSRLAFILREANGDPFGLIMLYSRRLHYFDKYQTTFLADCARIVSLTVGRRQQAGRNALAKAAGGMAHVGNNALAILKDSVGLMMDEAALLKKARKEAIDAADAALTSAAPSNVPAAFYRAVERLLAITESMDLDRHARHLQQINAAADRLTGAIITLEHSVENPRFAPFTLGQEFLDLDPVLPPPPCCKKG</sequence>
<dbReference type="RefSeq" id="WP_021759809.1">
    <property type="nucleotide sequence ID" value="NC_022444.1"/>
</dbReference>
<gene>
    <name evidence="1" type="ORF">DGI_1179</name>
</gene>
<organism evidence="1 2">
    <name type="scientific">Megalodesulfovibrio gigas (strain ATCC 19364 / DSM 1382 / NCIMB 9332 / VKM B-1759)</name>
    <name type="common">Desulfovibrio gigas</name>
    <dbReference type="NCBI Taxonomy" id="1121448"/>
    <lineage>
        <taxon>Bacteria</taxon>
        <taxon>Pseudomonadati</taxon>
        <taxon>Thermodesulfobacteriota</taxon>
        <taxon>Desulfovibrionia</taxon>
        <taxon>Desulfovibrionales</taxon>
        <taxon>Desulfovibrionaceae</taxon>
        <taxon>Megalodesulfovibrio</taxon>
    </lineage>
</organism>
<dbReference type="KEGG" id="dgg:DGI_1179"/>
<name>T2G8W6_MEGG1</name>
<dbReference type="eggNOG" id="ENOG5030182">
    <property type="taxonomic scope" value="Bacteria"/>
</dbReference>
<dbReference type="EMBL" id="CP006585">
    <property type="protein sequence ID" value="AGW13040.1"/>
    <property type="molecule type" value="Genomic_DNA"/>
</dbReference>
<evidence type="ECO:0000313" key="2">
    <source>
        <dbReference type="Proteomes" id="UP000016587"/>
    </source>
</evidence>
<evidence type="ECO:0000313" key="1">
    <source>
        <dbReference type="EMBL" id="AGW13040.1"/>
    </source>
</evidence>
<protein>
    <submittedName>
        <fullName evidence="1">Putative GAF domain protein</fullName>
    </submittedName>
</protein>
<dbReference type="HOGENOM" id="CLU_719106_0_0_7"/>
<dbReference type="AlphaFoldDB" id="T2G8W6"/>
<dbReference type="SUPFAM" id="SSF55781">
    <property type="entry name" value="GAF domain-like"/>
    <property type="match status" value="1"/>
</dbReference>
<reference evidence="2" key="2">
    <citation type="submission" date="2013-07" db="EMBL/GenBank/DDBJ databases">
        <authorList>
            <person name="Morais-Silva F.O."/>
            <person name="Rezende A.M."/>
            <person name="Pimentel C."/>
            <person name="Resende D.M."/>
            <person name="Santos C.I."/>
            <person name="Clemente C."/>
            <person name="de Oliveira L.M."/>
            <person name="da Silva S.M."/>
            <person name="Costa D.A."/>
            <person name="Varela-Raposo A."/>
            <person name="Horacio E.C.A."/>
            <person name="Matos M."/>
            <person name="Flores O."/>
            <person name="Ruiz J.C."/>
            <person name="Rodrigues-Pousada C."/>
        </authorList>
    </citation>
    <scope>NUCLEOTIDE SEQUENCE [LARGE SCALE GENOMIC DNA]</scope>
    <source>
        <strain evidence="2">ATCC 19364 / DSM 1382 / NCIMB 9332 / VKM B-1759</strain>
    </source>
</reference>
<dbReference type="Proteomes" id="UP000016587">
    <property type="component" value="Chromosome"/>
</dbReference>
<accession>T2G8W6</accession>
<proteinExistence type="predicted"/>
<keyword evidence="2" id="KW-1185">Reference proteome</keyword>
<dbReference type="PATRIC" id="fig|1121448.10.peg.1174"/>
<dbReference type="OrthoDB" id="5441134at2"/>